<keyword evidence="4 12" id="KW-0597">Phosphoprotein</keyword>
<dbReference type="SMART" id="SM00065">
    <property type="entry name" value="GAF"/>
    <property type="match status" value="1"/>
</dbReference>
<dbReference type="SUPFAM" id="SSF55781">
    <property type="entry name" value="GAF domain-like"/>
    <property type="match status" value="2"/>
</dbReference>
<dbReference type="Proteomes" id="UP000305888">
    <property type="component" value="Plasmid pD4M1B"/>
</dbReference>
<organism evidence="15 16">
    <name type="scientific">Paroceanicella profunda</name>
    <dbReference type="NCBI Taxonomy" id="2579971"/>
    <lineage>
        <taxon>Bacteria</taxon>
        <taxon>Pseudomonadati</taxon>
        <taxon>Pseudomonadota</taxon>
        <taxon>Alphaproteobacteria</taxon>
        <taxon>Rhodobacterales</taxon>
        <taxon>Paracoccaceae</taxon>
        <taxon>Paroceanicella</taxon>
    </lineage>
</organism>
<dbReference type="PRINTS" id="PR01033">
    <property type="entry name" value="PHYTOCHROME"/>
</dbReference>
<dbReference type="SMART" id="SM00911">
    <property type="entry name" value="HWE_HK"/>
    <property type="match status" value="1"/>
</dbReference>
<proteinExistence type="predicted"/>
<dbReference type="InterPro" id="IPR035965">
    <property type="entry name" value="PAS-like_dom_sf"/>
</dbReference>
<evidence type="ECO:0000256" key="8">
    <source>
        <dbReference type="ARBA" id="ARBA00022777"/>
    </source>
</evidence>
<dbReference type="SMART" id="SM00448">
    <property type="entry name" value="REC"/>
    <property type="match status" value="1"/>
</dbReference>
<keyword evidence="8" id="KW-0418">Kinase</keyword>
<dbReference type="PANTHER" id="PTHR41523:SF8">
    <property type="entry name" value="ETHYLENE RESPONSE SENSOR PROTEIN"/>
    <property type="match status" value="1"/>
</dbReference>
<feature type="domain" description="Response regulatory" evidence="14">
    <location>
        <begin position="735"/>
        <end position="846"/>
    </location>
</feature>
<dbReference type="Pfam" id="PF00360">
    <property type="entry name" value="PHY"/>
    <property type="match status" value="1"/>
</dbReference>
<feature type="modified residue" description="4-aspartylphosphate" evidence="12">
    <location>
        <position position="785"/>
    </location>
</feature>
<evidence type="ECO:0000256" key="2">
    <source>
        <dbReference type="ARBA" id="ARBA00012438"/>
    </source>
</evidence>
<dbReference type="InterPro" id="IPR013515">
    <property type="entry name" value="Phytochrome_cen-reg"/>
</dbReference>
<dbReference type="InterPro" id="IPR029016">
    <property type="entry name" value="GAF-like_dom_sf"/>
</dbReference>
<evidence type="ECO:0000256" key="11">
    <source>
        <dbReference type="ARBA" id="ARBA00023170"/>
    </source>
</evidence>
<evidence type="ECO:0000256" key="4">
    <source>
        <dbReference type="ARBA" id="ARBA00022553"/>
    </source>
</evidence>
<dbReference type="Gene3D" id="3.30.450.40">
    <property type="match status" value="1"/>
</dbReference>
<evidence type="ECO:0000256" key="7">
    <source>
        <dbReference type="ARBA" id="ARBA00022741"/>
    </source>
</evidence>
<dbReference type="EMBL" id="CP040820">
    <property type="protein sequence ID" value="QDL94439.1"/>
    <property type="molecule type" value="Genomic_DNA"/>
</dbReference>
<dbReference type="InterPro" id="IPR013654">
    <property type="entry name" value="PAS_2"/>
</dbReference>
<dbReference type="Gene3D" id="3.30.450.20">
    <property type="entry name" value="PAS domain"/>
    <property type="match status" value="1"/>
</dbReference>
<dbReference type="InterPro" id="IPR011006">
    <property type="entry name" value="CheY-like_superfamily"/>
</dbReference>
<dbReference type="KEGG" id="ppru:FDP22_21455"/>
<keyword evidence="15" id="KW-0614">Plasmid</keyword>
<evidence type="ECO:0000256" key="9">
    <source>
        <dbReference type="ARBA" id="ARBA00022840"/>
    </source>
</evidence>
<keyword evidence="3" id="KW-0600">Photoreceptor protein</keyword>
<keyword evidence="11" id="KW-0675">Receptor</keyword>
<dbReference type="GO" id="GO:0005524">
    <property type="term" value="F:ATP binding"/>
    <property type="evidence" value="ECO:0007669"/>
    <property type="project" value="UniProtKB-KW"/>
</dbReference>
<evidence type="ECO:0000259" key="14">
    <source>
        <dbReference type="PROSITE" id="PS50110"/>
    </source>
</evidence>
<evidence type="ECO:0000259" key="13">
    <source>
        <dbReference type="PROSITE" id="PS50046"/>
    </source>
</evidence>
<keyword evidence="10" id="KW-0157">Chromophore</keyword>
<keyword evidence="9" id="KW-0067">ATP-binding</keyword>
<protein>
    <recommendedName>
        <fullName evidence="2">histidine kinase</fullName>
        <ecNumber evidence="2">2.7.13.3</ecNumber>
    </recommendedName>
</protein>
<geneLocation type="plasmid" evidence="16">
    <name>pd4m1b</name>
</geneLocation>
<dbReference type="InterPro" id="IPR001789">
    <property type="entry name" value="Sig_transdc_resp-reg_receiver"/>
</dbReference>
<dbReference type="Gene3D" id="3.30.565.10">
    <property type="entry name" value="Histidine kinase-like ATPase, C-terminal domain"/>
    <property type="match status" value="1"/>
</dbReference>
<dbReference type="InterPro" id="IPR043150">
    <property type="entry name" value="Phytochrome_PHY_sf"/>
</dbReference>
<dbReference type="Gene3D" id="3.30.450.270">
    <property type="match status" value="1"/>
</dbReference>
<dbReference type="GO" id="GO:0006355">
    <property type="term" value="P:regulation of DNA-templated transcription"/>
    <property type="evidence" value="ECO:0007669"/>
    <property type="project" value="InterPro"/>
</dbReference>
<dbReference type="Pfam" id="PF08446">
    <property type="entry name" value="PAS_2"/>
    <property type="match status" value="1"/>
</dbReference>
<dbReference type="GO" id="GO:0004673">
    <property type="term" value="F:protein histidine kinase activity"/>
    <property type="evidence" value="ECO:0007669"/>
    <property type="project" value="UniProtKB-EC"/>
</dbReference>
<dbReference type="Pfam" id="PF07536">
    <property type="entry name" value="HWE_HK"/>
    <property type="match status" value="1"/>
</dbReference>
<dbReference type="AlphaFoldDB" id="A0A5B8G4R0"/>
<keyword evidence="6" id="KW-0808">Transferase</keyword>
<evidence type="ECO:0000256" key="10">
    <source>
        <dbReference type="ARBA" id="ARBA00022991"/>
    </source>
</evidence>
<keyword evidence="16" id="KW-1185">Reference proteome</keyword>
<name>A0A5B8G4R0_9RHOB</name>
<dbReference type="PROSITE" id="PS50046">
    <property type="entry name" value="PHYTOCHROME_2"/>
    <property type="match status" value="1"/>
</dbReference>
<keyword evidence="7" id="KW-0547">Nucleotide-binding</keyword>
<dbReference type="OrthoDB" id="9795133at2"/>
<dbReference type="GO" id="GO:0000160">
    <property type="term" value="P:phosphorelay signal transduction system"/>
    <property type="evidence" value="ECO:0007669"/>
    <property type="project" value="InterPro"/>
</dbReference>
<dbReference type="InterPro" id="IPR001294">
    <property type="entry name" value="Phytochrome"/>
</dbReference>
<dbReference type="EC" id="2.7.13.3" evidence="2"/>
<dbReference type="InterPro" id="IPR009219">
    <property type="entry name" value="Bactrphtchr_CheY"/>
</dbReference>
<evidence type="ECO:0000313" key="16">
    <source>
        <dbReference type="Proteomes" id="UP000305888"/>
    </source>
</evidence>
<dbReference type="Gene3D" id="3.40.50.2300">
    <property type="match status" value="1"/>
</dbReference>
<evidence type="ECO:0000256" key="1">
    <source>
        <dbReference type="ARBA" id="ARBA00000085"/>
    </source>
</evidence>
<comment type="catalytic activity">
    <reaction evidence="1">
        <text>ATP + protein L-histidine = ADP + protein N-phospho-L-histidine.</text>
        <dbReference type="EC" id="2.7.13.3"/>
    </reaction>
</comment>
<dbReference type="GO" id="GO:0009584">
    <property type="term" value="P:detection of visible light"/>
    <property type="evidence" value="ECO:0007669"/>
    <property type="project" value="InterPro"/>
</dbReference>
<dbReference type="SUPFAM" id="SSF52172">
    <property type="entry name" value="CheY-like"/>
    <property type="match status" value="1"/>
</dbReference>
<evidence type="ECO:0000256" key="12">
    <source>
        <dbReference type="PROSITE-ProRule" id="PRU00169"/>
    </source>
</evidence>
<dbReference type="PROSITE" id="PS50110">
    <property type="entry name" value="RESPONSE_REGULATORY"/>
    <property type="match status" value="1"/>
</dbReference>
<gene>
    <name evidence="15" type="ORF">FDP22_21455</name>
</gene>
<dbReference type="PANTHER" id="PTHR41523">
    <property type="entry name" value="TWO-COMPONENT SYSTEM SENSOR PROTEIN"/>
    <property type="match status" value="1"/>
</dbReference>
<evidence type="ECO:0000256" key="5">
    <source>
        <dbReference type="ARBA" id="ARBA00022606"/>
    </source>
</evidence>
<dbReference type="InterPro" id="IPR011102">
    <property type="entry name" value="Sig_transdc_His_kinase_HWE"/>
</dbReference>
<evidence type="ECO:0000256" key="3">
    <source>
        <dbReference type="ARBA" id="ARBA00022543"/>
    </source>
</evidence>
<accession>A0A5B8G4R0</accession>
<evidence type="ECO:0000313" key="15">
    <source>
        <dbReference type="EMBL" id="QDL94439.1"/>
    </source>
</evidence>
<sequence length="854" mass="92547">MTDDTLPDLTSCDREPIHLLGRVQSFGCLVGLTLDWMVSCHSQNAPAMLGRAPDAEPMIGAPAAEVFGGDLMHRLRNRIQMLRAGQGVEVISRVALPTGQHDISLHVSGDTVVLELEPHRGDNPEDTVSTVRRIIERVSRYAAPGRLFEDAAYFLQLDTGFDRVMFYRFLEDGAGEVIAEARAPGMESYMGLRYPASDIPRQARALYLRQTIRLIADSSDVGSPVSPVTDVSGRIIDLSSSVLRAVSPVHLAYLRNMGVAASMSISIIVEGRLWGLIACHHRTPLVLSQVRRNAAELFGQMFSLVLQAKLLEEERQHDDRVRDLCAAITRAAIPEGPMGRMLLDCVQEFTPLLEADGVATVIEGVVATRGKVPETPVILALARALNRTPTGQVYATDHLAALDPATAAHAEHASGLLAIPVSRLPRDYILFFRGEVRRKVTWAGNPQKPASSTLPGGQLSPRTSFAAWQEEVTGHSEAWTPAQRRVAGQLRVSLLEVVLRLTDEASRLRKSAGEKQELLISELNHRVRNILGLVRGLVSQTTTGEISTAEMVVVLESRIQALARAHDQITRDNWSPASLRELVRVEAECWQFERRDRVIVTGRDMLLMPTAFSAVALVIHELMTNSAKYGALSGPRGEVHVSLVADADDALILDWTEVGGPTVVEPTRRGFGSTIIERSIPFELQGEAEVSYRPEGLSARFWVPAVHVRPGAADDDVTALPAPAAAAAPLIAPRRVLVLEDNLVIAMDAEGIFRDLGAETVVLAASNAQAAQHLQAAPFDLALLDVNLGAETSFPFAEQLLAAGIPFAFASGYGEGADFPATLRSAPRFSKPYNEGTIRKVLAQMSLTGTSGAA</sequence>
<dbReference type="InterPro" id="IPR016132">
    <property type="entry name" value="Phyto_chromo_attachment"/>
</dbReference>
<dbReference type="InterPro" id="IPR003018">
    <property type="entry name" value="GAF"/>
</dbReference>
<keyword evidence="5" id="KW-0716">Sensory transduction</keyword>
<dbReference type="InterPro" id="IPR036890">
    <property type="entry name" value="HATPase_C_sf"/>
</dbReference>
<dbReference type="SUPFAM" id="SSF55785">
    <property type="entry name" value="PYP-like sensor domain (PAS domain)"/>
    <property type="match status" value="1"/>
</dbReference>
<evidence type="ECO:0000256" key="6">
    <source>
        <dbReference type="ARBA" id="ARBA00022679"/>
    </source>
</evidence>
<reference evidence="15 16" key="1">
    <citation type="submission" date="2019-06" db="EMBL/GenBank/DDBJ databases">
        <title>Genome sequence of Rhodobacteraceae bacterium D4M1.</title>
        <authorList>
            <person name="Cao J."/>
        </authorList>
    </citation>
    <scope>NUCLEOTIDE SEQUENCE [LARGE SCALE GENOMIC DNA]</scope>
    <source>
        <strain evidence="15 16">D4M1</strain>
        <plasmid evidence="16">pd4m1b</plasmid>
    </source>
</reference>
<dbReference type="Pfam" id="PF01590">
    <property type="entry name" value="GAF"/>
    <property type="match status" value="1"/>
</dbReference>
<dbReference type="GO" id="GO:0009881">
    <property type="term" value="F:photoreceptor activity"/>
    <property type="evidence" value="ECO:0007669"/>
    <property type="project" value="UniProtKB-KW"/>
</dbReference>
<dbReference type="PIRSF" id="PIRSF036397">
    <property type="entry name" value="Bactrphtchrm_rec"/>
    <property type="match status" value="1"/>
</dbReference>
<feature type="domain" description="Phytochrome chromophore attachment site" evidence="13">
    <location>
        <begin position="159"/>
        <end position="300"/>
    </location>
</feature>